<dbReference type="RefSeq" id="WP_185031288.1">
    <property type="nucleotide sequence ID" value="NZ_JACHMQ010000001.1"/>
</dbReference>
<reference evidence="1 2" key="1">
    <citation type="submission" date="2020-08" db="EMBL/GenBank/DDBJ databases">
        <title>Sequencing the genomes of 1000 actinobacteria strains.</title>
        <authorList>
            <person name="Klenk H.-P."/>
        </authorList>
    </citation>
    <scope>NUCLEOTIDE SEQUENCE [LARGE SCALE GENOMIC DNA]</scope>
    <source>
        <strain evidence="1 2">DSM 43675</strain>
    </source>
</reference>
<name>A0A7X0G4T7_9ACTN</name>
<protein>
    <recommendedName>
        <fullName evidence="3">DUF2357 domain-containing protein</fullName>
    </recommendedName>
</protein>
<dbReference type="Proteomes" id="UP000546324">
    <property type="component" value="Unassembled WGS sequence"/>
</dbReference>
<dbReference type="EMBL" id="JACHMQ010000001">
    <property type="protein sequence ID" value="MBB6399418.1"/>
    <property type="molecule type" value="Genomic_DNA"/>
</dbReference>
<gene>
    <name evidence="1" type="ORF">BKA00_006332</name>
</gene>
<evidence type="ECO:0000313" key="2">
    <source>
        <dbReference type="Proteomes" id="UP000546324"/>
    </source>
</evidence>
<evidence type="ECO:0000313" key="1">
    <source>
        <dbReference type="EMBL" id="MBB6399418.1"/>
    </source>
</evidence>
<proteinExistence type="predicted"/>
<organism evidence="1 2">
    <name type="scientific">Actinomadura coerulea</name>
    <dbReference type="NCBI Taxonomy" id="46159"/>
    <lineage>
        <taxon>Bacteria</taxon>
        <taxon>Bacillati</taxon>
        <taxon>Actinomycetota</taxon>
        <taxon>Actinomycetes</taxon>
        <taxon>Streptosporangiales</taxon>
        <taxon>Thermomonosporaceae</taxon>
        <taxon>Actinomadura</taxon>
    </lineage>
</organism>
<dbReference type="AlphaFoldDB" id="A0A7X0G4T7"/>
<sequence>MPVRIWDRLLGREVERPPGGPMPLGRLFFAPGGRLLSLNAAAARPGRYLAADGTWTLWDETRHHRDEGDFGHHAMPDDITTYIVTAVGRRLHSLVAQGTAAEEWLSETPLMGGADIDERLRPRDIDEVIGRCLPHLRAACHQPVARLRAVNRLVPASRARRVTPAAITRLTARSEDWAALRPNGVRPARLLDPARETDLDFYENRVLARLVDHLWDHVRGRLAEVERIEAMLDDVSTYAEDASGRPWRVSQYMFFLIEGLVESSARRTRAKRLREDLERLRNALVELRGPTILPGVHRHTDVGTVLRSTNVFTNDDRYRRSAELWRAWVAAKGGKGTSGPSNDRIQEWCESFTLYTGLLLTHALAQLDLVPEGPFEPGGEARCAGRYSEAVSLRWEQTGTFVLSRGGEPVLRVVPVPHALVASEQPGRTAQEIDALAAAAATDPRTLVVYPGQREGRGRLPLHVRLRAFQSCEAPAPPGGGRAPSILPVSPLEIDSVTRLARSLRWALAQHLFAKYPARIDCPGSYANAVADGADWIATSTNGLTVVRPPAPRELAAVRRRIGTLGHRTAQFMQRGGNAELVARLQDEMKAAAESLAELARCPLCRNASGDPSRTFQARDGSTFRSTCEVCGASWELRRCGSCDRRYPVLNGNGRDDGTAVESDGDAMDHRFGSEALSAQCWVRSTVAYCPHCGECGEARTLKNLRCGRCTGG</sequence>
<accession>A0A7X0G4T7</accession>
<keyword evidence="2" id="KW-1185">Reference proteome</keyword>
<comment type="caution">
    <text evidence="1">The sequence shown here is derived from an EMBL/GenBank/DDBJ whole genome shotgun (WGS) entry which is preliminary data.</text>
</comment>
<evidence type="ECO:0008006" key="3">
    <source>
        <dbReference type="Google" id="ProtNLM"/>
    </source>
</evidence>